<evidence type="ECO:0000256" key="2">
    <source>
        <dbReference type="ARBA" id="ARBA00008053"/>
    </source>
</evidence>
<dbReference type="InParanoid" id="U2EFW5"/>
<reference evidence="7 8" key="2">
    <citation type="journal article" date="2013" name="PLoS ONE">
        <title>INDIGO - INtegrated Data Warehouse of MIcrobial GenOmes with Examples from the Red Sea Extremophiles.</title>
        <authorList>
            <person name="Alam I."/>
            <person name="Antunes A."/>
            <person name="Kamau A.A."/>
            <person name="Ba Alawi W."/>
            <person name="Kalkatawi M."/>
            <person name="Stingl U."/>
            <person name="Bajic V.B."/>
        </authorList>
    </citation>
    <scope>NUCLEOTIDE SEQUENCE [LARGE SCALE GENOMIC DNA]</scope>
    <source>
        <strain evidence="7 8">SSD-17B</strain>
    </source>
</reference>
<protein>
    <submittedName>
        <fullName evidence="7">Membrane protein</fullName>
    </submittedName>
</protein>
<dbReference type="OrthoDB" id="9787430at2"/>
<dbReference type="GO" id="GO:0012505">
    <property type="term" value="C:endomembrane system"/>
    <property type="evidence" value="ECO:0007669"/>
    <property type="project" value="UniProtKB-SubCell"/>
</dbReference>
<evidence type="ECO:0000256" key="3">
    <source>
        <dbReference type="ARBA" id="ARBA00022692"/>
    </source>
</evidence>
<feature type="transmembrane region" description="Helical" evidence="6">
    <location>
        <begin position="667"/>
        <end position="687"/>
    </location>
</feature>
<comment type="subcellular location">
    <subcellularLocation>
        <location evidence="1">Endomembrane system</location>
    </subcellularLocation>
</comment>
<keyword evidence="3 6" id="KW-0812">Transmembrane</keyword>
<evidence type="ECO:0000256" key="1">
    <source>
        <dbReference type="ARBA" id="ARBA00004308"/>
    </source>
</evidence>
<feature type="transmembrane region" description="Helical" evidence="6">
    <location>
        <begin position="6"/>
        <end position="24"/>
    </location>
</feature>
<evidence type="ECO:0000256" key="5">
    <source>
        <dbReference type="ARBA" id="ARBA00023136"/>
    </source>
</evidence>
<evidence type="ECO:0000256" key="4">
    <source>
        <dbReference type="ARBA" id="ARBA00022989"/>
    </source>
</evidence>
<evidence type="ECO:0000313" key="8">
    <source>
        <dbReference type="Proteomes" id="UP000005707"/>
    </source>
</evidence>
<organism evidence="7 8">
    <name type="scientific">Haloplasma contractile SSD-17B</name>
    <dbReference type="NCBI Taxonomy" id="1033810"/>
    <lineage>
        <taxon>Bacteria</taxon>
        <taxon>Bacillati</taxon>
        <taxon>Mycoplasmatota</taxon>
        <taxon>Mollicutes</taxon>
        <taxon>Haloplasmatales</taxon>
        <taxon>Haloplasmataceae</taxon>
        <taxon>Haloplasma</taxon>
    </lineage>
</organism>
<evidence type="ECO:0000313" key="7">
    <source>
        <dbReference type="EMBL" id="ERJ13506.1"/>
    </source>
</evidence>
<comment type="caution">
    <text evidence="7">The sequence shown here is derived from an EMBL/GenBank/DDBJ whole genome shotgun (WGS) entry which is preliminary data.</text>
</comment>
<sequence length="1395" mass="161886">MLDVTLFIIIGINIIIGAWTGYITNDVAIKMLFREYGIGKLKFGGIIVKTRKDLEKNIAELVEDEIINHNTLKEQLHKPEVKEAVTKVVTEFFNESIYEHTQNSKLEDIPGFNQSVEHILTFLDEYLHNNLSYTFIKLGECIELNDLLSREQVYNLSRVLTEELMNILKNESVIKDVIVDLYKNYNDLSIDDVLGKQLVERFINNLNELLNTMFDELRYKYSRDISMLINKIYRDIEMDDFIEQFEQHLGEKKINEFISEEGLHKLYDFLNEYLNDDSSKDSIDVFCEGIFIALKNVKKPIIELFSGDLRVEVEKFLENQLPGIIEKLIAIVQENSHEIEDLIESSIDQTIENQGAIKKIILSAIRTFLIENFTKRYDIINKMVEMLQNVDIDDLSDQISQQVIDFLHEKSISDIIKELEDNNLLNSNLISTQVHRSIKFLMERYLSSDVDHKEFLNKQVNKLLELNLKTFFNQTTVSFVTKQVLTNETLFDLVKGKLSEALIGLSTLPTHHFIKEEKIHSYASKVEQELSNYLVSNRDKVLVLIFENLELYVNKHDLSSLFSKRQLENNELNLKSYAIIDIIVGSIRTLIENNKSMEIYDLYNKVNSYERLSEDVTGAILEYLDRNLESVLRHNVAKVVEQNISDLSNKEVLELMEEFMGKRLKPLTILGAIFGGSVGALLGYITAKNGGDLNFFASIFTYLKNGFVYAALGYLTNVMAIFFIFRPYKPIFGIKQTQGIIAKQIPVFAKAMGNVVSKNLLAEETLNRIFSSNEQKIKSDFRDNIKRDNYKVIRSYLLENTDHALHQSSEITAQYLKKNSRKLATNLVNEALDFDLSKVDAHIFIEILSKLVVDKVYNSKEQVMDYMLKQFKSSVSINDLFSELNITALERRVENTISNESEKWIKKLSDQDALSKFIYSNKNKFDKIVNKPLNEVLPDSVKGKIESFLLTIIKNHVFAPKGQTSISNYTIEKLSEIFNNTSSVDELFGGKFFELVDKNMKHILDRIEYNVILWLKNNKQEIIDLVRFKVKEKLGLMHQVGYTAVSGDRLISDIVNQIINEKFPIFIEDKVNNLHEEFNKFFDDLGKLQLRDADIELRKDELNAYIKSVFESEEINVKTSRFIHVILTNMFEFESSKFFDMFDIHSVHDLLIKYDDSFRMVNKGIYESLSHNREKIVYELNIMVNKLLTHEVLSSKIRNLTLGLNKQEVEPFINHLFEMLNTNNFLYNETYNIMEHITTHFAKLNLSDIFEGKYLKQDLKKLLQKLGTDQQFYQAIYDVGYNLYSLLTDQFDDIVDARLKERVLNDVTDSTFDVVSRNMSYLLTTIDLKEVTIREIESMDPKEIKNLFDSFASKYFRKLEAYGFFGGLFAVPYVTGLSFIVYLIANARAKTVENN</sequence>
<dbReference type="PANTHER" id="PTHR35791">
    <property type="entry name" value="UPF0754 MEMBRANE PROTEIN YHEB"/>
    <property type="match status" value="1"/>
</dbReference>
<comment type="similarity">
    <text evidence="2">Belongs to the UPF0754 family.</text>
</comment>
<feature type="transmembrane region" description="Helical" evidence="6">
    <location>
        <begin position="707"/>
        <end position="725"/>
    </location>
</feature>
<feature type="transmembrane region" description="Helical" evidence="6">
    <location>
        <begin position="1361"/>
        <end position="1385"/>
    </location>
</feature>
<keyword evidence="8" id="KW-1185">Reference proteome</keyword>
<dbReference type="eggNOG" id="COG4399">
    <property type="taxonomic scope" value="Bacteria"/>
</dbReference>
<dbReference type="EMBL" id="AFNU02000001">
    <property type="protein sequence ID" value="ERJ13506.1"/>
    <property type="molecule type" value="Genomic_DNA"/>
</dbReference>
<dbReference type="Proteomes" id="UP000005707">
    <property type="component" value="Unassembled WGS sequence"/>
</dbReference>
<keyword evidence="4 6" id="KW-1133">Transmembrane helix</keyword>
<proteinExistence type="inferred from homology"/>
<dbReference type="PANTHER" id="PTHR35791:SF1">
    <property type="entry name" value="UPF0754 MEMBRANE PROTEIN YHEB"/>
    <property type="match status" value="1"/>
</dbReference>
<evidence type="ECO:0000256" key="6">
    <source>
        <dbReference type="SAM" id="Phobius"/>
    </source>
</evidence>
<reference evidence="7 8" key="1">
    <citation type="journal article" date="2011" name="J. Bacteriol.">
        <title>Genome sequence of Haloplasma contractile, an unusual contractile bacterium from a deep-sea anoxic brine lake.</title>
        <authorList>
            <person name="Antunes A."/>
            <person name="Alam I."/>
            <person name="El Dorry H."/>
            <person name="Siam R."/>
            <person name="Robertson A."/>
            <person name="Bajic V.B."/>
            <person name="Stingl U."/>
        </authorList>
    </citation>
    <scope>NUCLEOTIDE SEQUENCE [LARGE SCALE GENOMIC DNA]</scope>
    <source>
        <strain evidence="7 8">SSD-17B</strain>
    </source>
</reference>
<name>U2EFW5_9MOLU</name>
<gene>
    <name evidence="7" type="ORF">HLPCO_000157</name>
</gene>
<dbReference type="RefSeq" id="WP_008826388.1">
    <property type="nucleotide sequence ID" value="NZ_AFNU02000001.1"/>
</dbReference>
<accession>U2EFW5</accession>
<dbReference type="InterPro" id="IPR007383">
    <property type="entry name" value="DUF445"/>
</dbReference>
<dbReference type="STRING" id="1033810.HLPCO_000157"/>
<dbReference type="Pfam" id="PF04286">
    <property type="entry name" value="DUF445"/>
    <property type="match status" value="2"/>
</dbReference>
<keyword evidence="5 6" id="KW-0472">Membrane</keyword>